<evidence type="ECO:0000313" key="3">
    <source>
        <dbReference type="Proteomes" id="UP000346198"/>
    </source>
</evidence>
<feature type="signal peptide" evidence="1">
    <location>
        <begin position="1"/>
        <end position="23"/>
    </location>
</feature>
<dbReference type="EMBL" id="CAAHFH010000001">
    <property type="protein sequence ID" value="VGO20631.1"/>
    <property type="molecule type" value="Genomic_DNA"/>
</dbReference>
<sequence>MKWIKTTCLAATISLSLTSVLQAAPAIEKPVVMPEAMLSVTVSDLHGLIDGVGSIAAQASPMMNGMMLKSMLGMQLGDPSLAGIAPGKGLAVVALDMTNAFVVIEVGEAQSAAYGAAVASKGMQSKYENGLLVIGKAPEQVAKGIALAGSVQKQLLVKRSPTLRVAAQPAAIVAKNGEQIQGMLQMMPMMMGAGLMQSPGMDTNTVANTTKILEGELRVLLSIASQCEVAELVLAPENGSLRISKTYAPKAGTRLAALMNAPQVNEPNPKIQAGLLGGGTMLLDCTMGNPDALAAFFVGETEQLVKEMKLKDIDMVGLLDNMKKWMGIYGGTFCESVGFGGDGGFSVNYLMEVKDEKAAMDLFRTMEKDMASFLKLYENLGMPMGMKFQENVREYKGVNIHQFTVNMDLASMPEEQRAPFETMGLSNMSYDLAIADGVMFYAMGTTKVEDLMDRVKDGSAVAQPLKARSVYPEGGFYYLDYDVASYMEFAASIMPAGPANPLTQMAATLKGASPLTSAGFKQDGLAMWSVNVPGDLIAKYGQMIMMMQMQQMQQMQQGGAPQGMPGAMPVQ</sequence>
<feature type="chain" id="PRO_5025482029" description="DUF4836 family protein" evidence="1">
    <location>
        <begin position="24"/>
        <end position="571"/>
    </location>
</feature>
<dbReference type="Proteomes" id="UP000346198">
    <property type="component" value="Unassembled WGS sequence"/>
</dbReference>
<evidence type="ECO:0000256" key="1">
    <source>
        <dbReference type="SAM" id="SignalP"/>
    </source>
</evidence>
<organism evidence="2 3">
    <name type="scientific">Pontiella sulfatireligans</name>
    <dbReference type="NCBI Taxonomy" id="2750658"/>
    <lineage>
        <taxon>Bacteria</taxon>
        <taxon>Pseudomonadati</taxon>
        <taxon>Kiritimatiellota</taxon>
        <taxon>Kiritimatiellia</taxon>
        <taxon>Kiritimatiellales</taxon>
        <taxon>Pontiellaceae</taxon>
        <taxon>Pontiella</taxon>
    </lineage>
</organism>
<dbReference type="RefSeq" id="WP_136062034.1">
    <property type="nucleotide sequence ID" value="NZ_CAAHFH010000001.1"/>
</dbReference>
<accession>A0A6C2UMY5</accession>
<keyword evidence="3" id="KW-1185">Reference proteome</keyword>
<keyword evidence="1" id="KW-0732">Signal</keyword>
<name>A0A6C2UMY5_9BACT</name>
<protein>
    <recommendedName>
        <fullName evidence="4">DUF4836 family protein</fullName>
    </recommendedName>
</protein>
<dbReference type="AlphaFoldDB" id="A0A6C2UMY5"/>
<reference evidence="2 3" key="1">
    <citation type="submission" date="2019-04" db="EMBL/GenBank/DDBJ databases">
        <authorList>
            <person name="Van Vliet M D."/>
        </authorList>
    </citation>
    <scope>NUCLEOTIDE SEQUENCE [LARGE SCALE GENOMIC DNA]</scope>
    <source>
        <strain evidence="2 3">F21</strain>
    </source>
</reference>
<proteinExistence type="predicted"/>
<evidence type="ECO:0000313" key="2">
    <source>
        <dbReference type="EMBL" id="VGO20631.1"/>
    </source>
</evidence>
<evidence type="ECO:0008006" key="4">
    <source>
        <dbReference type="Google" id="ProtNLM"/>
    </source>
</evidence>
<gene>
    <name evidence="2" type="ORF">SCARR_02696</name>
</gene>